<dbReference type="RefSeq" id="WP_105908282.1">
    <property type="nucleotide sequence ID" value="NZ_CP026656.1"/>
</dbReference>
<evidence type="ECO:0000313" key="3">
    <source>
        <dbReference type="EMBL" id="PRM89059.1"/>
    </source>
</evidence>
<protein>
    <recommendedName>
        <fullName evidence="2">Putative gamma-glutamylcyclotransferase</fullName>
    </recommendedName>
</protein>
<dbReference type="PANTHER" id="PTHR31544">
    <property type="entry name" value="AIG2-LIKE PROTEIN D"/>
    <property type="match status" value="1"/>
</dbReference>
<organism evidence="3 4">
    <name type="scientific">Aliarcobacter cryaerophilus</name>
    <dbReference type="NCBI Taxonomy" id="28198"/>
    <lineage>
        <taxon>Bacteria</taxon>
        <taxon>Pseudomonadati</taxon>
        <taxon>Campylobacterota</taxon>
        <taxon>Epsilonproteobacteria</taxon>
        <taxon>Campylobacterales</taxon>
        <taxon>Arcobacteraceae</taxon>
        <taxon>Aliarcobacter</taxon>
    </lineage>
</organism>
<dbReference type="SUPFAM" id="SSF110857">
    <property type="entry name" value="Gamma-glutamyl cyclotransferase-like"/>
    <property type="match status" value="1"/>
</dbReference>
<dbReference type="GO" id="GO:0016740">
    <property type="term" value="F:transferase activity"/>
    <property type="evidence" value="ECO:0007669"/>
    <property type="project" value="UniProtKB-KW"/>
</dbReference>
<dbReference type="AlphaFoldDB" id="A0A2S9SRA1"/>
<dbReference type="CDD" id="cd06661">
    <property type="entry name" value="GGCT_like"/>
    <property type="match status" value="1"/>
</dbReference>
<accession>A0A2S9SRA1</accession>
<gene>
    <name evidence="3" type="ORF">CJ669_00765</name>
</gene>
<dbReference type="InterPro" id="IPR013024">
    <property type="entry name" value="GGCT-like"/>
</dbReference>
<dbReference type="EMBL" id="NXGJ01000001">
    <property type="protein sequence ID" value="PRM89059.1"/>
    <property type="molecule type" value="Genomic_DNA"/>
</dbReference>
<keyword evidence="1" id="KW-0808">Transferase</keyword>
<dbReference type="InterPro" id="IPR036568">
    <property type="entry name" value="GGCT-like_sf"/>
</dbReference>
<dbReference type="Pfam" id="PF06094">
    <property type="entry name" value="GGACT"/>
    <property type="match status" value="1"/>
</dbReference>
<name>A0A2S9SRA1_9BACT</name>
<dbReference type="PANTHER" id="PTHR31544:SF2">
    <property type="entry name" value="AIG2-LIKE PROTEIN D"/>
    <property type="match status" value="1"/>
</dbReference>
<evidence type="ECO:0000256" key="2">
    <source>
        <dbReference type="ARBA" id="ARBA00030602"/>
    </source>
</evidence>
<dbReference type="InterPro" id="IPR009288">
    <property type="entry name" value="AIG2-like_dom"/>
</dbReference>
<evidence type="ECO:0000313" key="4">
    <source>
        <dbReference type="Proteomes" id="UP000239065"/>
    </source>
</evidence>
<evidence type="ECO:0000256" key="1">
    <source>
        <dbReference type="ARBA" id="ARBA00022679"/>
    </source>
</evidence>
<proteinExistence type="predicted"/>
<reference evidence="3 4" key="1">
    <citation type="submission" date="2017-09" db="EMBL/GenBank/DDBJ databases">
        <title>Reassesment of A. cryaerophilus.</title>
        <authorList>
            <person name="Perez-Cataluna A."/>
            <person name="Collado L."/>
            <person name="Salgado O."/>
            <person name="Lefinanco V."/>
            <person name="Figueras M.J."/>
        </authorList>
    </citation>
    <scope>NUCLEOTIDE SEQUENCE [LARGE SCALE GENOMIC DNA]</scope>
    <source>
        <strain evidence="3 4">LMG 9861</strain>
    </source>
</reference>
<dbReference type="Gene3D" id="3.10.490.10">
    <property type="entry name" value="Gamma-glutamyl cyclotransferase-like"/>
    <property type="match status" value="1"/>
</dbReference>
<dbReference type="InterPro" id="IPR045038">
    <property type="entry name" value="AIG2-like"/>
</dbReference>
<sequence length="119" mass="13754">MKDSLFVYGTLMPNCPNSYVLENIVGKFVPATVKGKLIDAGWSASMGYPGIRLEMGNDTIHGFLFYSDNLINHWENLDIFEGVEFIRTPVIVERYDEVEVQTYIYTLKDEIIEMYEEKI</sequence>
<comment type="caution">
    <text evidence="3">The sequence shown here is derived from an EMBL/GenBank/DDBJ whole genome shotgun (WGS) entry which is preliminary data.</text>
</comment>
<dbReference type="Proteomes" id="UP000239065">
    <property type="component" value="Unassembled WGS sequence"/>
</dbReference>